<feature type="coiled-coil region" evidence="14">
    <location>
        <begin position="135"/>
        <end position="162"/>
    </location>
</feature>
<dbReference type="GO" id="GO:0005524">
    <property type="term" value="F:ATP binding"/>
    <property type="evidence" value="ECO:0007669"/>
    <property type="project" value="UniProtKB-UniRule"/>
</dbReference>
<evidence type="ECO:0000256" key="1">
    <source>
        <dbReference type="ARBA" id="ARBA00001946"/>
    </source>
</evidence>
<comment type="function">
    <text evidence="2 10 12">Catalyzes the transfer of a dimethylallyl group onto the adenine at position 37 in tRNAs that read codons beginning with uridine, leading to the formation of N6-(dimethylallyl)adenosine (i(6)A).</text>
</comment>
<evidence type="ECO:0000313" key="15">
    <source>
        <dbReference type="EMBL" id="OGE64979.1"/>
    </source>
</evidence>
<dbReference type="Pfam" id="PF01715">
    <property type="entry name" value="IPPT"/>
    <property type="match status" value="1"/>
</dbReference>
<evidence type="ECO:0000256" key="4">
    <source>
        <dbReference type="ARBA" id="ARBA00022679"/>
    </source>
</evidence>
<keyword evidence="4 10" id="KW-0808">Transferase</keyword>
<proteinExistence type="inferred from homology"/>
<comment type="similarity">
    <text evidence="3 10 13">Belongs to the IPP transferase family.</text>
</comment>
<evidence type="ECO:0000256" key="2">
    <source>
        <dbReference type="ARBA" id="ARBA00003213"/>
    </source>
</evidence>
<feature type="binding site" evidence="10">
    <location>
        <begin position="11"/>
        <end position="16"/>
    </location>
    <ligand>
        <name>substrate</name>
    </ligand>
</feature>
<keyword evidence="14" id="KW-0175">Coiled coil</keyword>
<dbReference type="NCBIfam" id="TIGR00174">
    <property type="entry name" value="miaA"/>
    <property type="match status" value="1"/>
</dbReference>
<evidence type="ECO:0000256" key="6">
    <source>
        <dbReference type="ARBA" id="ARBA00022741"/>
    </source>
</evidence>
<dbReference type="HAMAP" id="MF_00185">
    <property type="entry name" value="IPP_trans"/>
    <property type="match status" value="1"/>
</dbReference>
<keyword evidence="5 10" id="KW-0819">tRNA processing</keyword>
<organism evidence="15 16">
    <name type="scientific">Candidatus Daviesbacteria bacterium RIFCSPLOWO2_02_FULL_36_7</name>
    <dbReference type="NCBI Taxonomy" id="1797792"/>
    <lineage>
        <taxon>Bacteria</taxon>
        <taxon>Candidatus Daviesiibacteriota</taxon>
    </lineage>
</organism>
<accession>A0A1F5MI23</accession>
<dbReference type="Gene3D" id="1.10.20.140">
    <property type="match status" value="1"/>
</dbReference>
<dbReference type="InterPro" id="IPR039657">
    <property type="entry name" value="Dimethylallyltransferase"/>
</dbReference>
<dbReference type="Gene3D" id="3.40.50.300">
    <property type="entry name" value="P-loop containing nucleotide triphosphate hydrolases"/>
    <property type="match status" value="1"/>
</dbReference>
<comment type="caution">
    <text evidence="10">Lacks conserved residue(s) required for the propagation of feature annotation.</text>
</comment>
<evidence type="ECO:0000313" key="16">
    <source>
        <dbReference type="Proteomes" id="UP000178859"/>
    </source>
</evidence>
<dbReference type="SUPFAM" id="SSF52540">
    <property type="entry name" value="P-loop containing nucleoside triphosphate hydrolases"/>
    <property type="match status" value="2"/>
</dbReference>
<gene>
    <name evidence="10" type="primary">miaA</name>
    <name evidence="15" type="ORF">A3I48_00975</name>
</gene>
<comment type="cofactor">
    <cofactor evidence="1 10">
        <name>Mg(2+)</name>
        <dbReference type="ChEBI" id="CHEBI:18420"/>
    </cofactor>
</comment>
<sequence length="317" mass="36533">MAKIIVIFGSTSTGKTDLALNLAKKFNGELVSCDSRQVYKKLDIGTGKLPGKQVNTEKGNGFWWLDGVKVWMYDVVNFRQQYTVYDYVKDADQVIENILSREKLPIIVGGTGLYLKALLEGLPNLDIPVDQKLRKQLNNLTLEQLQQRLQKLDKKKWEGLNKSDRQNPRRLIRAIEITSTSSTSEESLRATVRGDFETLKIGLTAPRDTLYKRIDERVISRINQGMITEAESLHKHGLSFRRMRQLGLEYGILADFLEGRITSKGDLIKIMQGKIHGYARRQITWFKKEKDVYWFDIIGKDYLARIENLVAKWYDNS</sequence>
<dbReference type="PANTHER" id="PTHR11088">
    <property type="entry name" value="TRNA DIMETHYLALLYLTRANSFERASE"/>
    <property type="match status" value="1"/>
</dbReference>
<evidence type="ECO:0000256" key="9">
    <source>
        <dbReference type="ARBA" id="ARBA00049563"/>
    </source>
</evidence>
<dbReference type="GO" id="GO:0052381">
    <property type="term" value="F:tRNA dimethylallyltransferase activity"/>
    <property type="evidence" value="ECO:0007669"/>
    <property type="project" value="UniProtKB-UniRule"/>
</dbReference>
<name>A0A1F5MI23_9BACT</name>
<evidence type="ECO:0000256" key="8">
    <source>
        <dbReference type="ARBA" id="ARBA00022842"/>
    </source>
</evidence>
<evidence type="ECO:0000256" key="5">
    <source>
        <dbReference type="ARBA" id="ARBA00022694"/>
    </source>
</evidence>
<evidence type="ECO:0000256" key="7">
    <source>
        <dbReference type="ARBA" id="ARBA00022840"/>
    </source>
</evidence>
<evidence type="ECO:0000256" key="13">
    <source>
        <dbReference type="RuleBase" id="RU003785"/>
    </source>
</evidence>
<reference evidence="15 16" key="1">
    <citation type="journal article" date="2016" name="Nat. Commun.">
        <title>Thousands of microbial genomes shed light on interconnected biogeochemical processes in an aquifer system.</title>
        <authorList>
            <person name="Anantharaman K."/>
            <person name="Brown C.T."/>
            <person name="Hug L.A."/>
            <person name="Sharon I."/>
            <person name="Castelle C.J."/>
            <person name="Probst A.J."/>
            <person name="Thomas B.C."/>
            <person name="Singh A."/>
            <person name="Wilkins M.J."/>
            <person name="Karaoz U."/>
            <person name="Brodie E.L."/>
            <person name="Williams K.H."/>
            <person name="Hubbard S.S."/>
            <person name="Banfield J.F."/>
        </authorList>
    </citation>
    <scope>NUCLEOTIDE SEQUENCE [LARGE SCALE GENOMIC DNA]</scope>
</reference>
<dbReference type="GO" id="GO:0006400">
    <property type="term" value="P:tRNA modification"/>
    <property type="evidence" value="ECO:0007669"/>
    <property type="project" value="TreeGrafter"/>
</dbReference>
<dbReference type="EC" id="2.5.1.75" evidence="10"/>
<feature type="site" description="Interaction with substrate tRNA" evidence="10">
    <location>
        <position position="111"/>
    </location>
</feature>
<dbReference type="InterPro" id="IPR027417">
    <property type="entry name" value="P-loop_NTPase"/>
</dbReference>
<keyword evidence="6 10" id="KW-0547">Nucleotide-binding</keyword>
<keyword evidence="8 10" id="KW-0460">Magnesium</keyword>
<keyword evidence="7 10" id="KW-0067">ATP-binding</keyword>
<dbReference type="AlphaFoldDB" id="A0A1F5MI23"/>
<evidence type="ECO:0000256" key="10">
    <source>
        <dbReference type="HAMAP-Rule" id="MF_00185"/>
    </source>
</evidence>
<evidence type="ECO:0000256" key="11">
    <source>
        <dbReference type="RuleBase" id="RU003783"/>
    </source>
</evidence>
<dbReference type="Proteomes" id="UP000178859">
    <property type="component" value="Unassembled WGS sequence"/>
</dbReference>
<comment type="subunit">
    <text evidence="10">Monomer.</text>
</comment>
<evidence type="ECO:0000256" key="3">
    <source>
        <dbReference type="ARBA" id="ARBA00005842"/>
    </source>
</evidence>
<feature type="region of interest" description="Interaction with substrate tRNA" evidence="10">
    <location>
        <begin position="34"/>
        <end position="37"/>
    </location>
</feature>
<comment type="catalytic activity">
    <reaction evidence="9 10 11">
        <text>adenosine(37) in tRNA + dimethylallyl diphosphate = N(6)-dimethylallyladenosine(37) in tRNA + diphosphate</text>
        <dbReference type="Rhea" id="RHEA:26482"/>
        <dbReference type="Rhea" id="RHEA-COMP:10162"/>
        <dbReference type="Rhea" id="RHEA-COMP:10375"/>
        <dbReference type="ChEBI" id="CHEBI:33019"/>
        <dbReference type="ChEBI" id="CHEBI:57623"/>
        <dbReference type="ChEBI" id="CHEBI:74411"/>
        <dbReference type="ChEBI" id="CHEBI:74415"/>
        <dbReference type="EC" id="2.5.1.75"/>
    </reaction>
</comment>
<dbReference type="InterPro" id="IPR018022">
    <property type="entry name" value="IPT"/>
</dbReference>
<feature type="binding site" evidence="10">
    <location>
        <begin position="9"/>
        <end position="16"/>
    </location>
    <ligand>
        <name>ATP</name>
        <dbReference type="ChEBI" id="CHEBI:30616"/>
    </ligand>
</feature>
<dbReference type="PANTHER" id="PTHR11088:SF60">
    <property type="entry name" value="TRNA DIMETHYLALLYLTRANSFERASE"/>
    <property type="match status" value="1"/>
</dbReference>
<protein>
    <recommendedName>
        <fullName evidence="10">tRNA dimethylallyltransferase</fullName>
        <ecNumber evidence="10">2.5.1.75</ecNumber>
    </recommendedName>
    <alternativeName>
        <fullName evidence="10">Dimethylallyl diphosphate:tRNA dimethylallyltransferase</fullName>
        <shortName evidence="10">DMAPP:tRNA dimethylallyltransferase</shortName>
        <shortName evidence="10">DMATase</shortName>
    </alternativeName>
    <alternativeName>
        <fullName evidence="10">Isopentenyl-diphosphate:tRNA isopentenyltransferase</fullName>
        <shortName evidence="10">IPP transferase</shortName>
        <shortName evidence="10">IPPT</shortName>
        <shortName evidence="10">IPTase</shortName>
    </alternativeName>
</protein>
<comment type="caution">
    <text evidence="15">The sequence shown here is derived from an EMBL/GenBank/DDBJ whole genome shotgun (WGS) entry which is preliminary data.</text>
</comment>
<evidence type="ECO:0000256" key="12">
    <source>
        <dbReference type="RuleBase" id="RU003784"/>
    </source>
</evidence>
<feature type="site" description="Interaction with substrate tRNA" evidence="10">
    <location>
        <position position="134"/>
    </location>
</feature>
<dbReference type="EMBL" id="MFDT01000012">
    <property type="protein sequence ID" value="OGE64979.1"/>
    <property type="molecule type" value="Genomic_DNA"/>
</dbReference>
<evidence type="ECO:0000256" key="14">
    <source>
        <dbReference type="SAM" id="Coils"/>
    </source>
</evidence>